<dbReference type="Proteomes" id="UP000249748">
    <property type="component" value="Unassembled WGS sequence"/>
</dbReference>
<sequence length="151" mass="17239">MSYRKVSPLDPVDCKEELELVGELEDKVSGLQREMEQPLVVARKEMEAITEEGKREVKMLVTTAVQELDQMMLFVSVRPHMKYTRYGTGANNDLGRDSPYLNIAECIHQCSQLPKCRMVYFHKGLRTCFFATRPGTLSGRAPDYDAAWFLG</sequence>
<keyword evidence="2" id="KW-1185">Reference proteome</keyword>
<dbReference type="EMBL" id="KZ824586">
    <property type="protein sequence ID" value="RAK83604.1"/>
    <property type="molecule type" value="Genomic_DNA"/>
</dbReference>
<evidence type="ECO:0000313" key="1">
    <source>
        <dbReference type="EMBL" id="RAK83604.1"/>
    </source>
</evidence>
<organism evidence="1 2">
    <name type="scientific">Aspergillus costaricaensis CBS 115574</name>
    <dbReference type="NCBI Taxonomy" id="1448317"/>
    <lineage>
        <taxon>Eukaryota</taxon>
        <taxon>Fungi</taxon>
        <taxon>Dikarya</taxon>
        <taxon>Ascomycota</taxon>
        <taxon>Pezizomycotina</taxon>
        <taxon>Eurotiomycetes</taxon>
        <taxon>Eurotiomycetidae</taxon>
        <taxon>Eurotiales</taxon>
        <taxon>Aspergillaceae</taxon>
        <taxon>Aspergillus</taxon>
        <taxon>Aspergillus subgen. Circumdati</taxon>
    </lineage>
</organism>
<proteinExistence type="predicted"/>
<reference evidence="1" key="1">
    <citation type="submission" date="2018-02" db="EMBL/GenBank/DDBJ databases">
        <title>The genomes of Aspergillus section Nigri reveals drivers in fungal speciation.</title>
        <authorList>
            <consortium name="DOE Joint Genome Institute"/>
            <person name="Vesth T.C."/>
            <person name="Nybo J."/>
            <person name="Theobald S."/>
            <person name="Brandl J."/>
            <person name="Frisvad J.C."/>
            <person name="Nielsen K.F."/>
            <person name="Lyhne E.K."/>
            <person name="Kogle M.E."/>
            <person name="Kuo A."/>
            <person name="Riley R."/>
            <person name="Clum A."/>
            <person name="Nolan M."/>
            <person name="Lipzen A."/>
            <person name="Salamov A."/>
            <person name="Henrissat B."/>
            <person name="Wiebenga A."/>
            <person name="De vries R.P."/>
            <person name="Grigoriev I.V."/>
            <person name="Mortensen U.H."/>
            <person name="Andersen M.R."/>
            <person name="Baker S.E."/>
        </authorList>
    </citation>
    <scope>NUCLEOTIDE SEQUENCE</scope>
    <source>
        <strain evidence="1">CBS 115574</strain>
    </source>
</reference>
<name>A0ACD1I0T3_9EURO</name>
<accession>A0ACD1I0T3</accession>
<feature type="non-terminal residue" evidence="1">
    <location>
        <position position="151"/>
    </location>
</feature>
<gene>
    <name evidence="1" type="ORF">BO79DRAFT_125756</name>
</gene>
<evidence type="ECO:0000313" key="2">
    <source>
        <dbReference type="Proteomes" id="UP000249748"/>
    </source>
</evidence>
<protein>
    <submittedName>
        <fullName evidence="1">Uncharacterized protein</fullName>
    </submittedName>
</protein>